<dbReference type="HOGENOM" id="CLU_1453620_0_0_11"/>
<dbReference type="KEGG" id="scy:SCATT_38380"/>
<keyword evidence="1" id="KW-0732">Signal</keyword>
<dbReference type="EMBL" id="CP003219">
    <property type="protein sequence ID" value="AEW96209.1"/>
    <property type="molecule type" value="Genomic_DNA"/>
</dbReference>
<keyword evidence="3" id="KW-1185">Reference proteome</keyword>
<reference evidence="3" key="1">
    <citation type="submission" date="2011-12" db="EMBL/GenBank/DDBJ databases">
        <title>Complete genome sequence of Streptomyces cattleya strain DSM 46488.</title>
        <authorList>
            <person name="Ou H.-Y."/>
            <person name="Li P."/>
            <person name="Zhao C."/>
            <person name="O'Hagan D."/>
            <person name="Deng Z."/>
        </authorList>
    </citation>
    <scope>NUCLEOTIDE SEQUENCE [LARGE SCALE GENOMIC DNA]</scope>
    <source>
        <strain evidence="3">ATCC 35852 / DSM 46488 / JCM 4925 / NBRC 14057 / NRRL 8057</strain>
    </source>
</reference>
<feature type="signal peptide" evidence="1">
    <location>
        <begin position="1"/>
        <end position="30"/>
    </location>
</feature>
<dbReference type="Proteomes" id="UP000007842">
    <property type="component" value="Chromosome"/>
</dbReference>
<organism evidence="2 3">
    <name type="scientific">Streptantibioticus cattleyicolor (strain ATCC 35852 / DSM 46488 / JCM 4925 / NBRC 14057 / NRRL 8057)</name>
    <name type="common">Streptomyces cattleya</name>
    <dbReference type="NCBI Taxonomy" id="1003195"/>
    <lineage>
        <taxon>Bacteria</taxon>
        <taxon>Bacillati</taxon>
        <taxon>Actinomycetota</taxon>
        <taxon>Actinomycetes</taxon>
        <taxon>Kitasatosporales</taxon>
        <taxon>Streptomycetaceae</taxon>
        <taxon>Streptantibioticus</taxon>
    </lineage>
</organism>
<feature type="chain" id="PRO_5003373577" evidence="1">
    <location>
        <begin position="31"/>
        <end position="186"/>
    </location>
</feature>
<dbReference type="KEGG" id="sct:SCAT_3847"/>
<proteinExistence type="predicted"/>
<sequence length="186" mass="20064">MRTVSRVAVALTATAAAIAMFPLAAPGAHAAERVVCGSGASYLKGAPYAFDATFRGGRAYHGIATVRGGERPVIVVELAERAGRTLRLMPESEAMGRAVRPIRTVTGQIGHMRMTLRADSFRCAPGGRLLTVTGTARELGRTDLEHRSAAMRMRHACDHRAAERRRVAPGHWMLRSQEAGHELNRG</sequence>
<evidence type="ECO:0000313" key="3">
    <source>
        <dbReference type="Proteomes" id="UP000007842"/>
    </source>
</evidence>
<dbReference type="RefSeq" id="WP_014144564.1">
    <property type="nucleotide sequence ID" value="NC_016111.1"/>
</dbReference>
<evidence type="ECO:0000256" key="1">
    <source>
        <dbReference type="SAM" id="SignalP"/>
    </source>
</evidence>
<gene>
    <name evidence="2" type="ordered locus">SCATT_38380</name>
</gene>
<protein>
    <submittedName>
        <fullName evidence="2">Uncharacterized protein</fullName>
    </submittedName>
</protein>
<name>F8K404_STREN</name>
<accession>F8K404</accession>
<dbReference type="AlphaFoldDB" id="F8K404"/>
<dbReference type="PATRIC" id="fig|1003195.11.peg.5303"/>
<accession>G8WR52</accession>
<evidence type="ECO:0000313" key="2">
    <source>
        <dbReference type="EMBL" id="AEW96209.1"/>
    </source>
</evidence>